<feature type="compositionally biased region" description="Basic residues" evidence="1">
    <location>
        <begin position="792"/>
        <end position="801"/>
    </location>
</feature>
<keyword evidence="3" id="KW-1185">Reference proteome</keyword>
<feature type="compositionally biased region" description="Basic and acidic residues" evidence="1">
    <location>
        <begin position="938"/>
        <end position="947"/>
    </location>
</feature>
<gene>
    <name evidence="2" type="ORF">L873DRAFT_1810122</name>
</gene>
<accession>A0A3N4JLL0</accession>
<feature type="compositionally biased region" description="Pro residues" evidence="1">
    <location>
        <begin position="12"/>
        <end position="44"/>
    </location>
</feature>
<sequence>MANSKSARILSKPPPPPAIPLPPIPTQIPVPEIPPAPQNPPSPPKDQQTPQQPPPPPQQTPKRSLSLVTEIPKSDPMCLRSPINTPDAVRAPLLSRTSRSIRRAFSARRAPTPTTTRRLVTAGQIGTPVLHQGEKTMQTLAKMGVTLDANGKGTIIAKVPLGSPRPKRPHERPQRKPVPNRGKSNGGGGNGVEQEKKKDKRRGFVFEPALEDGTTVEPLEPVIAPLRVLDNVPEEEEDGESGHMVSIMEDSEGEVSPVSSCEDSPGIFDDPVDKMRWSFLTPPKRQKSVHGALEGIGQTMGGIAYSLADTNQSNANLKQETPEQDKPTPSPTANPAAPVIDKKTFEFTNPPPPSTRPPSRPLPSIPDEDEETQARRRSVEETVKKFEKKISMSPNPQPPVPRPLFAEGKNKSFKSSNLAPVKEAKRPIPPPLVFKKTGPSRPLGLPPIVIEQENVDVDLPAPPVDLYADKENTAPKIQEAQPKLQSSPIRVSRTPETPKGSPKPPPVLPRRQPLSPLIVSVSPQSALHTPVMLQPRTVQNDSIPDRIKDPLTGIQYIPPAAPSPPMSPPPAAARLSRQEFEEKCIEEAALREILSLEASREGFSQYLATRTNGNDGKLLELYMAAKAHKKALNLVMKLSEEIQVIATQIPFFELDKSNYPKNISIAQKEVFRRMVEEFPSYLMTTSARPIEQQRELEEEIKLEKQREIEREVEKELERERQERDERRRRDLRREIEREQERAKMEEELEREMTKQLENAEEKKATREHEDRERQMQLEMELERDLKLQKPKEKSRHSKRTSAKITQSQISPVMEEESFGDMSYPDCIDKLLITKDTGLPSPIHRGKKALLDSLGATMSTVQSTTTKSHQKLSIPVRRRRSIVRLASGSERRVHMASSTQRKSLFPQQSHSSRKSLHPSIERAPSFSSSSASESEPELDNDRWSKDSISDSIDSYYEEEEEEEDTPGPAYSSNRMSFAFTKDEIIRLSKVLEGEDHLKVVGGEEYGGIVEKLLDLGDDDTDHRRDTTIGLYDLYDR</sequence>
<organism evidence="2 3">
    <name type="scientific">Choiromyces venosus 120613-1</name>
    <dbReference type="NCBI Taxonomy" id="1336337"/>
    <lineage>
        <taxon>Eukaryota</taxon>
        <taxon>Fungi</taxon>
        <taxon>Dikarya</taxon>
        <taxon>Ascomycota</taxon>
        <taxon>Pezizomycotina</taxon>
        <taxon>Pezizomycetes</taxon>
        <taxon>Pezizales</taxon>
        <taxon>Tuberaceae</taxon>
        <taxon>Choiromyces</taxon>
    </lineage>
</organism>
<dbReference type="AlphaFoldDB" id="A0A3N4JLL0"/>
<reference evidence="2 3" key="1">
    <citation type="journal article" date="2018" name="Nat. Ecol. Evol.">
        <title>Pezizomycetes genomes reveal the molecular basis of ectomycorrhizal truffle lifestyle.</title>
        <authorList>
            <person name="Murat C."/>
            <person name="Payen T."/>
            <person name="Noel B."/>
            <person name="Kuo A."/>
            <person name="Morin E."/>
            <person name="Chen J."/>
            <person name="Kohler A."/>
            <person name="Krizsan K."/>
            <person name="Balestrini R."/>
            <person name="Da Silva C."/>
            <person name="Montanini B."/>
            <person name="Hainaut M."/>
            <person name="Levati E."/>
            <person name="Barry K.W."/>
            <person name="Belfiori B."/>
            <person name="Cichocki N."/>
            <person name="Clum A."/>
            <person name="Dockter R.B."/>
            <person name="Fauchery L."/>
            <person name="Guy J."/>
            <person name="Iotti M."/>
            <person name="Le Tacon F."/>
            <person name="Lindquist E.A."/>
            <person name="Lipzen A."/>
            <person name="Malagnac F."/>
            <person name="Mello A."/>
            <person name="Molinier V."/>
            <person name="Miyauchi S."/>
            <person name="Poulain J."/>
            <person name="Riccioni C."/>
            <person name="Rubini A."/>
            <person name="Sitrit Y."/>
            <person name="Splivallo R."/>
            <person name="Traeger S."/>
            <person name="Wang M."/>
            <person name="Zifcakova L."/>
            <person name="Wipf D."/>
            <person name="Zambonelli A."/>
            <person name="Paolocci F."/>
            <person name="Nowrousian M."/>
            <person name="Ottonello S."/>
            <person name="Baldrian P."/>
            <person name="Spatafora J.W."/>
            <person name="Henrissat B."/>
            <person name="Nagy L.G."/>
            <person name="Aury J.M."/>
            <person name="Wincker P."/>
            <person name="Grigoriev I.V."/>
            <person name="Bonfante P."/>
            <person name="Martin F.M."/>
        </authorList>
    </citation>
    <scope>NUCLEOTIDE SEQUENCE [LARGE SCALE GENOMIC DNA]</scope>
    <source>
        <strain evidence="2 3">120613-1</strain>
    </source>
</reference>
<evidence type="ECO:0000256" key="1">
    <source>
        <dbReference type="SAM" id="MobiDB-lite"/>
    </source>
</evidence>
<feature type="compositionally biased region" description="Basic and acidic residues" evidence="1">
    <location>
        <begin position="372"/>
        <end position="390"/>
    </location>
</feature>
<feature type="region of interest" description="Disordered" evidence="1">
    <location>
        <begin position="739"/>
        <end position="818"/>
    </location>
</feature>
<feature type="region of interest" description="Disordered" evidence="1">
    <location>
        <begin position="461"/>
        <end position="513"/>
    </location>
</feature>
<feature type="compositionally biased region" description="Acidic residues" evidence="1">
    <location>
        <begin position="954"/>
        <end position="964"/>
    </location>
</feature>
<dbReference type="OrthoDB" id="5419344at2759"/>
<feature type="region of interest" description="Disordered" evidence="1">
    <location>
        <begin position="156"/>
        <end position="202"/>
    </location>
</feature>
<proteinExistence type="predicted"/>
<feature type="region of interest" description="Disordered" evidence="1">
    <location>
        <begin position="250"/>
        <end position="269"/>
    </location>
</feature>
<dbReference type="EMBL" id="ML120406">
    <property type="protein sequence ID" value="RPA97290.1"/>
    <property type="molecule type" value="Genomic_DNA"/>
</dbReference>
<feature type="compositionally biased region" description="Polar residues" evidence="1">
    <location>
        <begin position="308"/>
        <end position="319"/>
    </location>
</feature>
<feature type="region of interest" description="Disordered" evidence="1">
    <location>
        <begin position="304"/>
        <end position="441"/>
    </location>
</feature>
<feature type="region of interest" description="Disordered" evidence="1">
    <location>
        <begin position="859"/>
        <end position="973"/>
    </location>
</feature>
<feature type="compositionally biased region" description="Pro residues" evidence="1">
    <location>
        <begin position="349"/>
        <end position="364"/>
    </location>
</feature>
<feature type="region of interest" description="Disordered" evidence="1">
    <location>
        <begin position="1"/>
        <end position="67"/>
    </location>
</feature>
<evidence type="ECO:0000313" key="3">
    <source>
        <dbReference type="Proteomes" id="UP000276215"/>
    </source>
</evidence>
<feature type="compositionally biased region" description="Basic residues" evidence="1">
    <location>
        <begin position="165"/>
        <end position="175"/>
    </location>
</feature>
<evidence type="ECO:0000313" key="2">
    <source>
        <dbReference type="EMBL" id="RPA97290.1"/>
    </source>
</evidence>
<feature type="compositionally biased region" description="Low complexity" evidence="1">
    <location>
        <begin position="920"/>
        <end position="932"/>
    </location>
</feature>
<dbReference type="Proteomes" id="UP000276215">
    <property type="component" value="Unassembled WGS sequence"/>
</dbReference>
<feature type="compositionally biased region" description="Basic and acidic residues" evidence="1">
    <location>
        <begin position="739"/>
        <end position="791"/>
    </location>
</feature>
<feature type="compositionally biased region" description="Polar residues" evidence="1">
    <location>
        <begin position="895"/>
        <end position="909"/>
    </location>
</feature>
<protein>
    <submittedName>
        <fullName evidence="2">Uncharacterized protein</fullName>
    </submittedName>
</protein>
<name>A0A3N4JLL0_9PEZI</name>